<evidence type="ECO:0000256" key="1">
    <source>
        <dbReference type="SAM" id="MobiDB-lite"/>
    </source>
</evidence>
<reference evidence="2 3" key="1">
    <citation type="submission" date="2024-06" db="EMBL/GenBank/DDBJ databases">
        <title>A chromosome-level genome assembly of beet webworm, Loxostege sticticalis.</title>
        <authorList>
            <person name="Zhang Y."/>
        </authorList>
    </citation>
    <scope>NUCLEOTIDE SEQUENCE [LARGE SCALE GENOMIC DNA]</scope>
    <source>
        <strain evidence="2">AQ028</strain>
        <tissue evidence="2">Male pupae</tissue>
    </source>
</reference>
<name>A0ABD0S8N1_LOXSC</name>
<dbReference type="Gene3D" id="3.30.70.1820">
    <property type="entry name" value="L1 transposable element, RRM domain"/>
    <property type="match status" value="1"/>
</dbReference>
<organism evidence="2 3">
    <name type="scientific">Loxostege sticticalis</name>
    <name type="common">Beet webworm moth</name>
    <dbReference type="NCBI Taxonomy" id="481309"/>
    <lineage>
        <taxon>Eukaryota</taxon>
        <taxon>Metazoa</taxon>
        <taxon>Ecdysozoa</taxon>
        <taxon>Arthropoda</taxon>
        <taxon>Hexapoda</taxon>
        <taxon>Insecta</taxon>
        <taxon>Pterygota</taxon>
        <taxon>Neoptera</taxon>
        <taxon>Endopterygota</taxon>
        <taxon>Lepidoptera</taxon>
        <taxon>Glossata</taxon>
        <taxon>Ditrysia</taxon>
        <taxon>Pyraloidea</taxon>
        <taxon>Crambidae</taxon>
        <taxon>Pyraustinae</taxon>
        <taxon>Loxostege</taxon>
    </lineage>
</organism>
<accession>A0ABD0S8N1</accession>
<evidence type="ECO:0000313" key="2">
    <source>
        <dbReference type="EMBL" id="KAL0810227.1"/>
    </source>
</evidence>
<sequence>MATLSDVHQQQASLEASLHQRMSEFEAQLKLSSEPSSLSRLHNDFMNFKENVCGILKMLRLQINELSRATDVLEMRHRRKCLLFGGIAEVPKEDTSALICRVLKEQLQIKDVNPASFKACHRLGSGTGGRPRPILVRFADHSVKTSVWKKKTALKGTSTVISEFLTRRRQNLFLEARKRFGITNCWSLDGNIYAKLPDGKRRNITTEDDLEFAKQTAAAEPQGDCPEIEKTSAGPSTSQRSRRAAAAGKSK</sequence>
<evidence type="ECO:0000313" key="3">
    <source>
        <dbReference type="Proteomes" id="UP001549921"/>
    </source>
</evidence>
<dbReference type="EMBL" id="JBEDNZ010000027">
    <property type="protein sequence ID" value="KAL0810227.1"/>
    <property type="molecule type" value="Genomic_DNA"/>
</dbReference>
<dbReference type="Proteomes" id="UP001549921">
    <property type="component" value="Unassembled WGS sequence"/>
</dbReference>
<comment type="caution">
    <text evidence="2">The sequence shown here is derived from an EMBL/GenBank/DDBJ whole genome shotgun (WGS) entry which is preliminary data.</text>
</comment>
<protein>
    <submittedName>
        <fullName evidence="2">Uncharacterized protein</fullName>
    </submittedName>
</protein>
<feature type="region of interest" description="Disordered" evidence="1">
    <location>
        <begin position="207"/>
        <end position="251"/>
    </location>
</feature>
<dbReference type="AlphaFoldDB" id="A0ABD0S8N1"/>
<gene>
    <name evidence="2" type="ORF">ABMA28_011009</name>
</gene>
<proteinExistence type="predicted"/>
<feature type="compositionally biased region" description="Low complexity" evidence="1">
    <location>
        <begin position="236"/>
        <end position="251"/>
    </location>
</feature>